<gene>
    <name evidence="2" type="ORF">MAA8898_04923</name>
</gene>
<proteinExistence type="predicted"/>
<dbReference type="EMBL" id="FXYF01000025">
    <property type="protein sequence ID" value="SMX50682.1"/>
    <property type="molecule type" value="Genomic_DNA"/>
</dbReference>
<evidence type="ECO:0000313" key="3">
    <source>
        <dbReference type="Proteomes" id="UP000207598"/>
    </source>
</evidence>
<evidence type="ECO:0000313" key="2">
    <source>
        <dbReference type="EMBL" id="SMX50682.1"/>
    </source>
</evidence>
<dbReference type="PROSITE" id="PS50042">
    <property type="entry name" value="CNMP_BINDING_3"/>
    <property type="match status" value="1"/>
</dbReference>
<accession>A0A238L8H5</accession>
<protein>
    <submittedName>
        <fullName evidence="2">Cyclic nucleotide-binding domain protein</fullName>
    </submittedName>
</protein>
<name>A0A238L8H5_9RHOB</name>
<dbReference type="Proteomes" id="UP000207598">
    <property type="component" value="Unassembled WGS sequence"/>
</dbReference>
<keyword evidence="3" id="KW-1185">Reference proteome</keyword>
<reference evidence="2 3" key="1">
    <citation type="submission" date="2017-05" db="EMBL/GenBank/DDBJ databases">
        <authorList>
            <person name="Song R."/>
            <person name="Chenine A.L."/>
            <person name="Ruprecht R.M."/>
        </authorList>
    </citation>
    <scope>NUCLEOTIDE SEQUENCE [LARGE SCALE GENOMIC DNA]</scope>
    <source>
        <strain evidence="2 3">CECT 8898</strain>
    </source>
</reference>
<organism evidence="2 3">
    <name type="scientific">Maliponia aquimaris</name>
    <dbReference type="NCBI Taxonomy" id="1673631"/>
    <lineage>
        <taxon>Bacteria</taxon>
        <taxon>Pseudomonadati</taxon>
        <taxon>Pseudomonadota</taxon>
        <taxon>Alphaproteobacteria</taxon>
        <taxon>Rhodobacterales</taxon>
        <taxon>Paracoccaceae</taxon>
        <taxon>Maliponia</taxon>
    </lineage>
</organism>
<dbReference type="Gene3D" id="2.60.120.10">
    <property type="entry name" value="Jelly Rolls"/>
    <property type="match status" value="1"/>
</dbReference>
<dbReference type="AlphaFoldDB" id="A0A238L8H5"/>
<dbReference type="InterPro" id="IPR018490">
    <property type="entry name" value="cNMP-bd_dom_sf"/>
</dbReference>
<dbReference type="InterPro" id="IPR000595">
    <property type="entry name" value="cNMP-bd_dom"/>
</dbReference>
<feature type="domain" description="Cyclic nucleotide-binding" evidence="1">
    <location>
        <begin position="13"/>
        <end position="89"/>
    </location>
</feature>
<dbReference type="Pfam" id="PF00027">
    <property type="entry name" value="cNMP_binding"/>
    <property type="match status" value="1"/>
</dbReference>
<dbReference type="InterPro" id="IPR014710">
    <property type="entry name" value="RmlC-like_jellyroll"/>
</dbReference>
<dbReference type="CDD" id="cd00038">
    <property type="entry name" value="CAP_ED"/>
    <property type="match status" value="1"/>
</dbReference>
<dbReference type="OrthoDB" id="9798104at2"/>
<evidence type="ECO:0000259" key="1">
    <source>
        <dbReference type="PROSITE" id="PS50042"/>
    </source>
</evidence>
<dbReference type="SUPFAM" id="SSF51206">
    <property type="entry name" value="cAMP-binding domain-like"/>
    <property type="match status" value="1"/>
</dbReference>
<sequence length="193" mass="21047">MQVASSFELDPRVFGGLATADAHALAGAFEAKAVAKAQHLARQGDPDDKEFILLSGRMVSLIGDSEGREVCVGFFVGPCVITPNLARTAQGKSLVSLRAETDGRAASVEAAVLLDMMRGSPAIEEWANAVLRAELERKTSREWSLAALKAKERLEWFRSLYPDHEALFNHGQISSFLGMTPVTLSRLRNPRRP</sequence>
<dbReference type="RefSeq" id="WP_141194947.1">
    <property type="nucleotide sequence ID" value="NZ_FXYF01000025.1"/>
</dbReference>